<sequence>MNNKYFTVCGIVEINGKILLVRHTYGTAEGRILVPGGYVQEGELPSKAIEREVLEETGVSAKTKAVFSVQFKPEQWCVVFTLEYVSGEPKSDGYENNEVLLLPAEEAVEREDITNMSREILRAYITDKANVLGKSDYVPRSTTADKYEIYGV</sequence>
<evidence type="ECO:0000256" key="2">
    <source>
        <dbReference type="ARBA" id="ARBA00022801"/>
    </source>
</evidence>
<dbReference type="Gene3D" id="3.90.79.10">
    <property type="entry name" value="Nucleoside Triphosphate Pyrophosphohydrolase"/>
    <property type="match status" value="1"/>
</dbReference>
<reference evidence="4 5" key="1">
    <citation type="journal article" date="2011" name="J. Bacteriol.">
        <title>Complete genome of the cellulolytic ruminal bacterium Ruminococcus albus 7.</title>
        <authorList>
            <person name="Suen G."/>
            <person name="Stevenson D.M."/>
            <person name="Bruce D.C."/>
            <person name="Chertkov O."/>
            <person name="Copeland A."/>
            <person name="Cheng J.F."/>
            <person name="Detter C."/>
            <person name="Detter J.C."/>
            <person name="Goodwin L.A."/>
            <person name="Han C.S."/>
            <person name="Hauser L.J."/>
            <person name="Ivanova N.N."/>
            <person name="Kyrpides N.C."/>
            <person name="Land M.L."/>
            <person name="Lapidus A."/>
            <person name="Lucas S."/>
            <person name="Ovchinnikova G."/>
            <person name="Pitluck S."/>
            <person name="Tapia R."/>
            <person name="Woyke T."/>
            <person name="Boyum J."/>
            <person name="Mead D."/>
            <person name="Weimer P.J."/>
        </authorList>
    </citation>
    <scope>NUCLEOTIDE SEQUENCE [LARGE SCALE GENOMIC DNA]</scope>
    <source>
        <strain evidence="5">ATCC 27210 / DSM 20455 / JCM 14654 / NCDO 2250 / 7</strain>
    </source>
</reference>
<dbReference type="STRING" id="697329.Rumal_2325"/>
<dbReference type="SUPFAM" id="SSF55811">
    <property type="entry name" value="Nudix"/>
    <property type="match status" value="1"/>
</dbReference>
<dbReference type="PANTHER" id="PTHR43736">
    <property type="entry name" value="ADP-RIBOSE PYROPHOSPHATASE"/>
    <property type="match status" value="1"/>
</dbReference>
<dbReference type="RefSeq" id="WP_013498940.1">
    <property type="nucleotide sequence ID" value="NC_014833.1"/>
</dbReference>
<gene>
    <name evidence="4" type="ordered locus">Rumal_2325</name>
</gene>
<dbReference type="KEGG" id="ral:Rumal_2325"/>
<evidence type="ECO:0000256" key="1">
    <source>
        <dbReference type="ARBA" id="ARBA00005582"/>
    </source>
</evidence>
<dbReference type="PANTHER" id="PTHR43736:SF1">
    <property type="entry name" value="DIHYDRONEOPTERIN TRIPHOSPHATE DIPHOSPHATASE"/>
    <property type="match status" value="1"/>
</dbReference>
<dbReference type="InterPro" id="IPR020084">
    <property type="entry name" value="NUDIX_hydrolase_CS"/>
</dbReference>
<dbReference type="PROSITE" id="PS00893">
    <property type="entry name" value="NUDIX_BOX"/>
    <property type="match status" value="1"/>
</dbReference>
<protein>
    <submittedName>
        <fullName evidence="4">NUDIX hydrolase</fullName>
    </submittedName>
</protein>
<dbReference type="CDD" id="cd04691">
    <property type="entry name" value="NUDIX_ADPRase"/>
    <property type="match status" value="1"/>
</dbReference>
<dbReference type="InterPro" id="IPR000086">
    <property type="entry name" value="NUDIX_hydrolase_dom"/>
</dbReference>
<dbReference type="OrthoDB" id="9810648at2"/>
<proteinExistence type="inferred from homology"/>
<dbReference type="PROSITE" id="PS51462">
    <property type="entry name" value="NUDIX"/>
    <property type="match status" value="1"/>
</dbReference>
<evidence type="ECO:0000313" key="5">
    <source>
        <dbReference type="Proteomes" id="UP000006919"/>
    </source>
</evidence>
<accession>E6UDC2</accession>
<evidence type="ECO:0000313" key="4">
    <source>
        <dbReference type="EMBL" id="ADU22805.1"/>
    </source>
</evidence>
<feature type="domain" description="Nudix hydrolase" evidence="3">
    <location>
        <begin position="1"/>
        <end position="126"/>
    </location>
</feature>
<dbReference type="Pfam" id="PF00293">
    <property type="entry name" value="NUDIX"/>
    <property type="match status" value="1"/>
</dbReference>
<evidence type="ECO:0000259" key="3">
    <source>
        <dbReference type="PROSITE" id="PS51462"/>
    </source>
</evidence>
<name>E6UDC2_RUMA7</name>
<dbReference type="InterPro" id="IPR015797">
    <property type="entry name" value="NUDIX_hydrolase-like_dom_sf"/>
</dbReference>
<dbReference type="GO" id="GO:0016787">
    <property type="term" value="F:hydrolase activity"/>
    <property type="evidence" value="ECO:0007669"/>
    <property type="project" value="UniProtKB-KW"/>
</dbReference>
<dbReference type="Proteomes" id="UP000006919">
    <property type="component" value="Chromosome"/>
</dbReference>
<dbReference type="EMBL" id="CP002403">
    <property type="protein sequence ID" value="ADU22805.1"/>
    <property type="molecule type" value="Genomic_DNA"/>
</dbReference>
<dbReference type="AlphaFoldDB" id="E6UDC2"/>
<dbReference type="HOGENOM" id="CLU_037162_20_5_9"/>
<dbReference type="eggNOG" id="COG1051">
    <property type="taxonomic scope" value="Bacteria"/>
</dbReference>
<comment type="similarity">
    <text evidence="1">Belongs to the Nudix hydrolase family.</text>
</comment>
<organism evidence="4 5">
    <name type="scientific">Ruminococcus albus (strain ATCC 27210 / DSM 20455 / JCM 14654 / NCDO 2250 / 7)</name>
    <dbReference type="NCBI Taxonomy" id="697329"/>
    <lineage>
        <taxon>Bacteria</taxon>
        <taxon>Bacillati</taxon>
        <taxon>Bacillota</taxon>
        <taxon>Clostridia</taxon>
        <taxon>Eubacteriales</taxon>
        <taxon>Oscillospiraceae</taxon>
        <taxon>Ruminococcus</taxon>
    </lineage>
</organism>
<keyword evidence="2 4" id="KW-0378">Hydrolase</keyword>